<evidence type="ECO:0000313" key="2">
    <source>
        <dbReference type="EMBL" id="SET05371.1"/>
    </source>
</evidence>
<dbReference type="RefSeq" id="WP_170834710.1">
    <property type="nucleotide sequence ID" value="NZ_FOHU01000004.1"/>
</dbReference>
<evidence type="ECO:0000313" key="3">
    <source>
        <dbReference type="Proteomes" id="UP000199568"/>
    </source>
</evidence>
<dbReference type="EMBL" id="FOHU01000004">
    <property type="protein sequence ID" value="SET05371.1"/>
    <property type="molecule type" value="Genomic_DNA"/>
</dbReference>
<evidence type="ECO:0000259" key="1">
    <source>
        <dbReference type="Pfam" id="PF12773"/>
    </source>
</evidence>
<organism evidence="2 3">
    <name type="scientific">Natronincola peptidivorans</name>
    <dbReference type="NCBI Taxonomy" id="426128"/>
    <lineage>
        <taxon>Bacteria</taxon>
        <taxon>Bacillati</taxon>
        <taxon>Bacillota</taxon>
        <taxon>Clostridia</taxon>
        <taxon>Peptostreptococcales</taxon>
        <taxon>Natronincolaceae</taxon>
        <taxon>Natronincola</taxon>
    </lineage>
</organism>
<sequence>MPILACIGLSIIVYILLLSSIENTKTKQSETIHCSQCNEKIDPAQTKCPSCKEMLKAPCNDCQKMIYTNWRYCPYCGDTKEERG</sequence>
<dbReference type="STRING" id="426128.SAMN05660297_01235"/>
<gene>
    <name evidence="2" type="ORF">SAMN05660297_01235</name>
</gene>
<feature type="domain" description="DZANK-type" evidence="1">
    <location>
        <begin position="34"/>
        <end position="77"/>
    </location>
</feature>
<accession>A0A1I0BFU7</accession>
<dbReference type="Pfam" id="PF12773">
    <property type="entry name" value="DZR"/>
    <property type="match status" value="1"/>
</dbReference>
<name>A0A1I0BFU7_9FIRM</name>
<dbReference type="InterPro" id="IPR025874">
    <property type="entry name" value="DZR"/>
</dbReference>
<reference evidence="2 3" key="1">
    <citation type="submission" date="2016-10" db="EMBL/GenBank/DDBJ databases">
        <authorList>
            <person name="de Groot N.N."/>
        </authorList>
    </citation>
    <scope>NUCLEOTIDE SEQUENCE [LARGE SCALE GENOMIC DNA]</scope>
    <source>
        <strain evidence="2 3">DSM 18979</strain>
    </source>
</reference>
<dbReference type="AlphaFoldDB" id="A0A1I0BFU7"/>
<proteinExistence type="predicted"/>
<protein>
    <submittedName>
        <fullName evidence="2">Double zinc ribbon</fullName>
    </submittedName>
</protein>
<dbReference type="Proteomes" id="UP000199568">
    <property type="component" value="Unassembled WGS sequence"/>
</dbReference>
<keyword evidence="3" id="KW-1185">Reference proteome</keyword>